<keyword evidence="3" id="KW-1185">Reference proteome</keyword>
<evidence type="ECO:0000313" key="3">
    <source>
        <dbReference type="Proteomes" id="UP000838672"/>
    </source>
</evidence>
<keyword evidence="1" id="KW-1133">Transmembrane helix</keyword>
<name>A0ABM8ZY07_9VIBR</name>
<evidence type="ECO:0000313" key="2">
    <source>
        <dbReference type="EMBL" id="CAH0535731.1"/>
    </source>
</evidence>
<feature type="transmembrane region" description="Helical" evidence="1">
    <location>
        <begin position="63"/>
        <end position="81"/>
    </location>
</feature>
<accession>A0ABM8ZY07</accession>
<feature type="transmembrane region" description="Helical" evidence="1">
    <location>
        <begin position="20"/>
        <end position="41"/>
    </location>
</feature>
<keyword evidence="1" id="KW-0472">Membrane</keyword>
<dbReference type="RefSeq" id="WP_237468590.1">
    <property type="nucleotide sequence ID" value="NZ_CAKLDI010000002.1"/>
</dbReference>
<organism evidence="2 3">
    <name type="scientific">Vibrio stylophorae</name>
    <dbReference type="NCBI Taxonomy" id="659351"/>
    <lineage>
        <taxon>Bacteria</taxon>
        <taxon>Pseudomonadati</taxon>
        <taxon>Pseudomonadota</taxon>
        <taxon>Gammaproteobacteria</taxon>
        <taxon>Vibrionales</taxon>
        <taxon>Vibrionaceae</taxon>
        <taxon>Vibrio</taxon>
    </lineage>
</organism>
<sequence length="87" mass="10501">MAVERWSQIKSKSLNRLKWLGRLLFDFMKYYLCTVIVFGAIRELSNLALRVWSDNQAQFYNDGMWQVTLILSFFFSLYLMIMKWMPS</sequence>
<protein>
    <submittedName>
        <fullName evidence="2">Uncharacterized protein</fullName>
    </submittedName>
</protein>
<dbReference type="EMBL" id="CAKLDI010000002">
    <property type="protein sequence ID" value="CAH0535731.1"/>
    <property type="molecule type" value="Genomic_DNA"/>
</dbReference>
<reference evidence="2" key="1">
    <citation type="submission" date="2021-11" db="EMBL/GenBank/DDBJ databases">
        <authorList>
            <person name="Rodrigo-Torres L."/>
            <person name="Arahal R. D."/>
            <person name="Lucena T."/>
        </authorList>
    </citation>
    <scope>NUCLEOTIDE SEQUENCE</scope>
    <source>
        <strain evidence="2">CECT 7929</strain>
    </source>
</reference>
<dbReference type="Proteomes" id="UP000838672">
    <property type="component" value="Unassembled WGS sequence"/>
</dbReference>
<proteinExistence type="predicted"/>
<comment type="caution">
    <text evidence="2">The sequence shown here is derived from an EMBL/GenBank/DDBJ whole genome shotgun (WGS) entry which is preliminary data.</text>
</comment>
<keyword evidence="1" id="KW-0812">Transmembrane</keyword>
<gene>
    <name evidence="2" type="ORF">VST7929_03205</name>
</gene>
<evidence type="ECO:0000256" key="1">
    <source>
        <dbReference type="SAM" id="Phobius"/>
    </source>
</evidence>